<evidence type="ECO:0000259" key="10">
    <source>
        <dbReference type="PROSITE" id="PS50878"/>
    </source>
</evidence>
<dbReference type="Pfam" id="PF00078">
    <property type="entry name" value="RVT_1"/>
    <property type="match status" value="1"/>
</dbReference>
<dbReference type="Gene3D" id="3.10.10.10">
    <property type="entry name" value="HIV Type 1 Reverse Transcriptase, subunit A, domain 1"/>
    <property type="match status" value="1"/>
</dbReference>
<dbReference type="SUPFAM" id="SSF53098">
    <property type="entry name" value="Ribonuclease H-like"/>
    <property type="match status" value="1"/>
</dbReference>
<organism evidence="11">
    <name type="scientific">Fagus sylvatica</name>
    <name type="common">Beechnut</name>
    <dbReference type="NCBI Taxonomy" id="28930"/>
    <lineage>
        <taxon>Eukaryota</taxon>
        <taxon>Viridiplantae</taxon>
        <taxon>Streptophyta</taxon>
        <taxon>Embryophyta</taxon>
        <taxon>Tracheophyta</taxon>
        <taxon>Spermatophyta</taxon>
        <taxon>Magnoliopsida</taxon>
        <taxon>eudicotyledons</taxon>
        <taxon>Gunneridae</taxon>
        <taxon>Pentapetalae</taxon>
        <taxon>rosids</taxon>
        <taxon>fabids</taxon>
        <taxon>Fagales</taxon>
        <taxon>Fagaceae</taxon>
        <taxon>Fagus</taxon>
    </lineage>
</organism>
<feature type="compositionally biased region" description="Low complexity" evidence="9">
    <location>
        <begin position="102"/>
        <end position="112"/>
    </location>
</feature>
<accession>A0A2N9EKZ6</accession>
<feature type="compositionally biased region" description="Pro residues" evidence="9">
    <location>
        <begin position="171"/>
        <end position="182"/>
    </location>
</feature>
<dbReference type="FunFam" id="3.30.70.270:FF:000020">
    <property type="entry name" value="Transposon Tf2-6 polyprotein-like Protein"/>
    <property type="match status" value="1"/>
</dbReference>
<dbReference type="Gene3D" id="3.30.420.10">
    <property type="entry name" value="Ribonuclease H-like superfamily/Ribonuclease H"/>
    <property type="match status" value="1"/>
</dbReference>
<dbReference type="PROSITE" id="PS50878">
    <property type="entry name" value="RT_POL"/>
    <property type="match status" value="1"/>
</dbReference>
<keyword evidence="3" id="KW-0548">Nucleotidyltransferase</keyword>
<gene>
    <name evidence="11" type="ORF">FSB_LOCUS3126</name>
</gene>
<dbReference type="PANTHER" id="PTHR37984">
    <property type="entry name" value="PROTEIN CBG26694"/>
    <property type="match status" value="1"/>
</dbReference>
<evidence type="ECO:0000256" key="2">
    <source>
        <dbReference type="ARBA" id="ARBA00022679"/>
    </source>
</evidence>
<dbReference type="Pfam" id="PF08284">
    <property type="entry name" value="RVP_2"/>
    <property type="match status" value="1"/>
</dbReference>
<dbReference type="GO" id="GO:0006508">
    <property type="term" value="P:proteolysis"/>
    <property type="evidence" value="ECO:0007669"/>
    <property type="project" value="UniProtKB-KW"/>
</dbReference>
<feature type="domain" description="Reverse transcriptase" evidence="10">
    <location>
        <begin position="447"/>
        <end position="640"/>
    </location>
</feature>
<dbReference type="AlphaFoldDB" id="A0A2N9EKZ6"/>
<keyword evidence="5" id="KW-0255">Endonuclease</keyword>
<sequence>MIQTEAKDSINMTNVSTQEGAKEIEMAEAVTTTEDKDEAMHMDMDADWMAALEVSTHGLQRQLADQREEFSSVRDAMAALTDAIAQLRRDNNNRGNHEGNNEGESGNRSHGGQNSNGGGWIYIAEQFFHYQGTAATEKVLQQRKRYCSPLSTCKSEVTSEDKLQKLRRPLLRPPLLPTPPAKLPLATTNSNRLSSGTNFKRLSWNEMQARREKGLCYNCEEKFAPGHRCKTQHIYMLEMVTDDAGDGPKIEEIMEDKEKIQPEISLHALSSISTPQTMRVLGSIHGRKLHILIDSGSTHNFVNSKFVVKLGCCKVPAQVFRVNVANGEFLVCKATYPIVPMEIQGYRFDTSLYSLDLQGFDAVLSVQWLQSLGRVLHDWEKLTMEFTALGRQHLIKGDSPSKCVHGSVHSMQRLLSSGFESFLMQMVDTSMHQVDDHLKLGQSSELDQLLVQYQSVFQVPTELPLVRAHNHRITLEPGAGAISDGSWRFCVDYRALNRATIKDRYPIPVIDELLDELHGAIYFTKLDFKLGYHQIRVQPDDIHKTAFRTHDGHYEFLVMPFGLTNAPATFQSLMNNLFRSALCKYVLVFFNDILIYSSTWEEHLLHLKEVFDKLMTNKLFVNRSKCFIGQHEIEYLGHIISTKRVATDPEILNSMRTWPIPTTTTALRNFLGLTGYYRKFIRNYGTIAAPLTQLLKKNGFKWTEQADEAFQHLKSAMMQAPENQPIAFFSKAISGRALGHSTYEKELMAVRITTVDQQRWIVKLMGFDYEILYRPSCENKAVDALSRIQSELNAVSCPQHSWLEELHKEAHHHPELLKIKNTIAQAPTTTSKFIERNGLLWYHDCLAMESFFLLAPSPPMLPSHTVITMKWLKPPVGWVKLNTDGASSQNPGVAELWALRDGLSMARELGIQKLVVEMDAKEALNSVTNTSHANLLTQAIVMDCRTILQSFQEVRLEHKFREANKAADNLAKRGCNQEEAFVIHFVPPADVEK</sequence>
<dbReference type="GO" id="GO:0008233">
    <property type="term" value="F:peptidase activity"/>
    <property type="evidence" value="ECO:0007669"/>
    <property type="project" value="UniProtKB-KW"/>
</dbReference>
<dbReference type="CDD" id="cd01647">
    <property type="entry name" value="RT_LTR"/>
    <property type="match status" value="1"/>
</dbReference>
<feature type="region of interest" description="Disordered" evidence="9">
    <location>
        <begin position="171"/>
        <end position="192"/>
    </location>
</feature>
<dbReference type="InterPro" id="IPR036397">
    <property type="entry name" value="RNaseH_sf"/>
</dbReference>
<dbReference type="InterPro" id="IPR043128">
    <property type="entry name" value="Rev_trsase/Diguanyl_cyclase"/>
</dbReference>
<keyword evidence="4" id="KW-0540">Nuclease</keyword>
<dbReference type="InterPro" id="IPR043502">
    <property type="entry name" value="DNA/RNA_pol_sf"/>
</dbReference>
<dbReference type="GO" id="GO:0004523">
    <property type="term" value="F:RNA-DNA hybrid ribonuclease activity"/>
    <property type="evidence" value="ECO:0007669"/>
    <property type="project" value="InterPro"/>
</dbReference>
<keyword evidence="2" id="KW-0808">Transferase</keyword>
<dbReference type="InterPro" id="IPR050951">
    <property type="entry name" value="Retrovirus_Pol_polyprotein"/>
</dbReference>
<feature type="compositionally biased region" description="Basic and acidic residues" evidence="9">
    <location>
        <begin position="88"/>
        <end position="100"/>
    </location>
</feature>
<evidence type="ECO:0000256" key="6">
    <source>
        <dbReference type="ARBA" id="ARBA00022801"/>
    </source>
</evidence>
<keyword evidence="6" id="KW-0378">Hydrolase</keyword>
<evidence type="ECO:0000256" key="3">
    <source>
        <dbReference type="ARBA" id="ARBA00022695"/>
    </source>
</evidence>
<dbReference type="InterPro" id="IPR012337">
    <property type="entry name" value="RNaseH-like_sf"/>
</dbReference>
<name>A0A2N9EKZ6_FAGSY</name>
<dbReference type="CDD" id="cd00303">
    <property type="entry name" value="retropepsin_like"/>
    <property type="match status" value="1"/>
</dbReference>
<evidence type="ECO:0000256" key="5">
    <source>
        <dbReference type="ARBA" id="ARBA00022759"/>
    </source>
</evidence>
<dbReference type="GO" id="GO:0003964">
    <property type="term" value="F:RNA-directed DNA polymerase activity"/>
    <property type="evidence" value="ECO:0007669"/>
    <property type="project" value="UniProtKB-KW"/>
</dbReference>
<dbReference type="CDD" id="cd06222">
    <property type="entry name" value="RNase_H_like"/>
    <property type="match status" value="1"/>
</dbReference>
<dbReference type="SUPFAM" id="SSF56672">
    <property type="entry name" value="DNA/RNA polymerases"/>
    <property type="match status" value="1"/>
</dbReference>
<dbReference type="Gene3D" id="3.30.70.270">
    <property type="match status" value="2"/>
</dbReference>
<evidence type="ECO:0000256" key="4">
    <source>
        <dbReference type="ARBA" id="ARBA00022722"/>
    </source>
</evidence>
<dbReference type="GO" id="GO:0003676">
    <property type="term" value="F:nucleic acid binding"/>
    <property type="evidence" value="ECO:0007669"/>
    <property type="project" value="InterPro"/>
</dbReference>
<dbReference type="InterPro" id="IPR021109">
    <property type="entry name" value="Peptidase_aspartic_dom_sf"/>
</dbReference>
<dbReference type="PANTHER" id="PTHR37984:SF5">
    <property type="entry name" value="PROTEIN NYNRIN-LIKE"/>
    <property type="match status" value="1"/>
</dbReference>
<dbReference type="InterPro" id="IPR002156">
    <property type="entry name" value="RNaseH_domain"/>
</dbReference>
<evidence type="ECO:0000256" key="8">
    <source>
        <dbReference type="ARBA" id="ARBA00023172"/>
    </source>
</evidence>
<keyword evidence="7" id="KW-0695">RNA-directed DNA polymerase</keyword>
<feature type="region of interest" description="Disordered" evidence="9">
    <location>
        <begin position="88"/>
        <end position="114"/>
    </location>
</feature>
<dbReference type="FunFam" id="3.10.10.10:FF:000007">
    <property type="entry name" value="Retrovirus-related Pol polyprotein from transposon 17.6-like Protein"/>
    <property type="match status" value="1"/>
</dbReference>
<dbReference type="GO" id="GO:0006310">
    <property type="term" value="P:DNA recombination"/>
    <property type="evidence" value="ECO:0007669"/>
    <property type="project" value="UniProtKB-KW"/>
</dbReference>
<evidence type="ECO:0000256" key="1">
    <source>
        <dbReference type="ARBA" id="ARBA00022670"/>
    </source>
</evidence>
<reference evidence="11" key="1">
    <citation type="submission" date="2018-02" db="EMBL/GenBank/DDBJ databases">
        <authorList>
            <person name="Cohen D.B."/>
            <person name="Kent A.D."/>
        </authorList>
    </citation>
    <scope>NUCLEOTIDE SEQUENCE</scope>
</reference>
<evidence type="ECO:0000256" key="9">
    <source>
        <dbReference type="SAM" id="MobiDB-lite"/>
    </source>
</evidence>
<dbReference type="EMBL" id="OIVN01000149">
    <property type="protein sequence ID" value="SPC75244.1"/>
    <property type="molecule type" value="Genomic_DNA"/>
</dbReference>
<dbReference type="Gene3D" id="2.40.70.10">
    <property type="entry name" value="Acid Proteases"/>
    <property type="match status" value="1"/>
</dbReference>
<keyword evidence="1" id="KW-0645">Protease</keyword>
<dbReference type="SUPFAM" id="SSF50630">
    <property type="entry name" value="Acid proteases"/>
    <property type="match status" value="1"/>
</dbReference>
<keyword evidence="8" id="KW-0233">DNA recombination</keyword>
<proteinExistence type="predicted"/>
<protein>
    <recommendedName>
        <fullName evidence="10">Reverse transcriptase domain-containing protein</fullName>
    </recommendedName>
</protein>
<dbReference type="InterPro" id="IPR044730">
    <property type="entry name" value="RNase_H-like_dom_plant"/>
</dbReference>
<dbReference type="Pfam" id="PF13456">
    <property type="entry name" value="RVT_3"/>
    <property type="match status" value="1"/>
</dbReference>
<evidence type="ECO:0000256" key="7">
    <source>
        <dbReference type="ARBA" id="ARBA00022918"/>
    </source>
</evidence>
<evidence type="ECO:0000313" key="11">
    <source>
        <dbReference type="EMBL" id="SPC75244.1"/>
    </source>
</evidence>
<dbReference type="InterPro" id="IPR000477">
    <property type="entry name" value="RT_dom"/>
</dbReference>